<gene>
    <name evidence="2" type="ORF">MSPICULIGERA_LOCUS25706</name>
</gene>
<feature type="transmembrane region" description="Helical" evidence="1">
    <location>
        <begin position="207"/>
        <end position="229"/>
    </location>
</feature>
<feature type="transmembrane region" description="Helical" evidence="1">
    <location>
        <begin position="42"/>
        <end position="68"/>
    </location>
</feature>
<keyword evidence="3" id="KW-1185">Reference proteome</keyword>
<accession>A0AA36GBM2</accession>
<dbReference type="AlphaFoldDB" id="A0AA36GBM2"/>
<dbReference type="EMBL" id="CATQJA010002710">
    <property type="protein sequence ID" value="CAJ0587751.1"/>
    <property type="molecule type" value="Genomic_DNA"/>
</dbReference>
<feature type="transmembrane region" description="Helical" evidence="1">
    <location>
        <begin position="241"/>
        <end position="263"/>
    </location>
</feature>
<reference evidence="2" key="1">
    <citation type="submission" date="2023-06" db="EMBL/GenBank/DDBJ databases">
        <authorList>
            <person name="Delattre M."/>
        </authorList>
    </citation>
    <scope>NUCLEOTIDE SEQUENCE</scope>
    <source>
        <strain evidence="2">AF72</strain>
    </source>
</reference>
<feature type="transmembrane region" description="Helical" evidence="1">
    <location>
        <begin position="173"/>
        <end position="195"/>
    </location>
</feature>
<feature type="transmembrane region" description="Helical" evidence="1">
    <location>
        <begin position="88"/>
        <end position="112"/>
    </location>
</feature>
<dbReference type="Proteomes" id="UP001177023">
    <property type="component" value="Unassembled WGS sequence"/>
</dbReference>
<keyword evidence="1" id="KW-0472">Membrane</keyword>
<feature type="non-terminal residue" evidence="2">
    <location>
        <position position="1"/>
    </location>
</feature>
<evidence type="ECO:0000313" key="3">
    <source>
        <dbReference type="Proteomes" id="UP001177023"/>
    </source>
</evidence>
<evidence type="ECO:0000313" key="2">
    <source>
        <dbReference type="EMBL" id="CAJ0587751.1"/>
    </source>
</evidence>
<sequence length="286" mass="32459">MLLSSVFVIETLLMILVSIVQFFLLLMSLFSKNFYDAKSVHILVICILASQLMLIPNTLILNVCAFQFQLNDEPMFKTYREFVMSLKWAPITSFQCICFGLCCLISLGMLNLTLRAFAIVTKRTEIQHLSRPYLAYLPLTFGPPLAFFFSYGIVVFNQAALLENGLQVARGTLVFLAAALCYHLLVSFIGGIILVKRTEPVREIIIYLTRAVIVSGIFGGIMGMFAYLFRLQPDTQKFWNYAPIFCLFVSSFSALIPVLCYIFGNPIRRLNEVEAPMTNVFVTRKR</sequence>
<feature type="transmembrane region" description="Helical" evidence="1">
    <location>
        <begin position="133"/>
        <end position="153"/>
    </location>
</feature>
<evidence type="ECO:0000256" key="1">
    <source>
        <dbReference type="SAM" id="Phobius"/>
    </source>
</evidence>
<organism evidence="2 3">
    <name type="scientific">Mesorhabditis spiculigera</name>
    <dbReference type="NCBI Taxonomy" id="96644"/>
    <lineage>
        <taxon>Eukaryota</taxon>
        <taxon>Metazoa</taxon>
        <taxon>Ecdysozoa</taxon>
        <taxon>Nematoda</taxon>
        <taxon>Chromadorea</taxon>
        <taxon>Rhabditida</taxon>
        <taxon>Rhabditina</taxon>
        <taxon>Rhabditomorpha</taxon>
        <taxon>Rhabditoidea</taxon>
        <taxon>Rhabditidae</taxon>
        <taxon>Mesorhabditinae</taxon>
        <taxon>Mesorhabditis</taxon>
    </lineage>
</organism>
<name>A0AA36GBM2_9BILA</name>
<protein>
    <submittedName>
        <fullName evidence="2">Uncharacterized protein</fullName>
    </submittedName>
</protein>
<comment type="caution">
    <text evidence="2">The sequence shown here is derived from an EMBL/GenBank/DDBJ whole genome shotgun (WGS) entry which is preliminary data.</text>
</comment>
<keyword evidence="1" id="KW-0812">Transmembrane</keyword>
<feature type="transmembrane region" description="Helical" evidence="1">
    <location>
        <begin position="6"/>
        <end position="30"/>
    </location>
</feature>
<proteinExistence type="predicted"/>
<keyword evidence="1" id="KW-1133">Transmembrane helix</keyword>